<dbReference type="Gene3D" id="2.60.120.260">
    <property type="entry name" value="Galactose-binding domain-like"/>
    <property type="match status" value="1"/>
</dbReference>
<comment type="catalytic activity">
    <reaction evidence="5">
        <text>Hydrolysis of terminal, non-reducing alpha-D-galactose residues in alpha-D-galactosides, including galactose oligosaccharides, galactomannans and galactolipids.</text>
        <dbReference type="EC" id="3.2.1.22"/>
    </reaction>
</comment>
<dbReference type="PRINTS" id="PR00740">
    <property type="entry name" value="GLHYDRLASE27"/>
</dbReference>
<dbReference type="Pfam" id="PF16499">
    <property type="entry name" value="Melibiase_2"/>
    <property type="match status" value="1"/>
</dbReference>
<dbReference type="Gene3D" id="3.20.20.70">
    <property type="entry name" value="Aldolase class I"/>
    <property type="match status" value="1"/>
</dbReference>
<reference evidence="9" key="1">
    <citation type="journal article" date="2019" name="Int. J. Syst. Evol. Microbiol.">
        <title>The Global Catalogue of Microorganisms (GCM) 10K type strain sequencing project: providing services to taxonomists for standard genome sequencing and annotation.</title>
        <authorList>
            <consortium name="The Broad Institute Genomics Platform"/>
            <consortium name="The Broad Institute Genome Sequencing Center for Infectious Disease"/>
            <person name="Wu L."/>
            <person name="Ma J."/>
        </authorList>
    </citation>
    <scope>NUCLEOTIDE SEQUENCE [LARGE SCALE GENOMIC DNA]</scope>
    <source>
        <strain evidence="9">JCM 17705</strain>
    </source>
</reference>
<feature type="domain" description="Alpha galactosidase C-terminal" evidence="7">
    <location>
        <begin position="662"/>
        <end position="735"/>
    </location>
</feature>
<dbReference type="SUPFAM" id="SSF49313">
    <property type="entry name" value="Cadherin-like"/>
    <property type="match status" value="1"/>
</dbReference>
<feature type="signal peptide" evidence="6">
    <location>
        <begin position="1"/>
        <end position="19"/>
    </location>
</feature>
<dbReference type="SUPFAM" id="SSF49785">
    <property type="entry name" value="Galactose-binding domain-like"/>
    <property type="match status" value="1"/>
</dbReference>
<dbReference type="InterPro" id="IPR013780">
    <property type="entry name" value="Glyco_hydro_b"/>
</dbReference>
<feature type="chain" id="PRO_5045472480" description="Alpha-galactosidase" evidence="6">
    <location>
        <begin position="20"/>
        <end position="736"/>
    </location>
</feature>
<evidence type="ECO:0000313" key="9">
    <source>
        <dbReference type="Proteomes" id="UP001500582"/>
    </source>
</evidence>
<evidence type="ECO:0000256" key="1">
    <source>
        <dbReference type="ARBA" id="ARBA00009743"/>
    </source>
</evidence>
<dbReference type="Gene3D" id="2.60.40.1180">
    <property type="entry name" value="Golgi alpha-mannosidase II"/>
    <property type="match status" value="1"/>
</dbReference>
<evidence type="ECO:0000256" key="5">
    <source>
        <dbReference type="RuleBase" id="RU361168"/>
    </source>
</evidence>
<sequence length="736" mass="81818">MRKLLSILCIAACGLTAQAQQKLYLSKPKFSTGNQTEWSDPKFNDASWKTIDPTILWEKQGYDYTGFAWYRFHVVIPSSLKEKSALKDSLTVYLARIDDSDEAYFNGVKIGKTGTTIEDAQGYNGMFGAERKYTFALNKVPVNWDKENVIAVKVYDGGGDGGMYSEKPYLAMRDYIDGVVVNTSKGFSFAGAFATKDIILENNNSVALSGSLSVQLKDGPDKVLKQTPYTFTLAAHEKKVFKVKEANKEGAYLNYVFTEKTTGKKIEQREEIPYILTPKAPLTPRINGAEVTGVRPNSPFLYKVAATGQKPIQYAAAQLPEGLTIDKATGIITGAVSKAGDYPVKLTVTNKLGKAQRTLTIKVGSLLGLTPAMGWNSWNCWGLSVTTDKVKASAQALIDKGLIDHGWTYINIDDGWESAKRNDDGTIGTNEKFPDLKALGDWLHSHGLKFGIYSSPGDLTCGGYLGSYKHELQDAESYAKWGVDYLKHDWCSYSSVAGNDTSLETFVKPYRVMEQALRAQPRDIYYSLCQYGMKDVWKWGDKVDANSWRTTGDITDTWESLHDIGFSQYKIADYPKPGRWNDPDMLIVGKVGWSGSLRNTRLTPNEQYTHISLWSLQASPLLIGCDISQLDEFTLSLLTNDEVIAVNQDVLGKQAHRVLANDDFQVYVKELADGSKAIGVFNMKTTYTKASVKWSDIKLSLPKKVRDLWRQKDLTAVTSTFSNTLPPHGVVMVKVK</sequence>
<dbReference type="InterPro" id="IPR041233">
    <property type="entry name" value="Melibiase_C"/>
</dbReference>
<evidence type="ECO:0000256" key="6">
    <source>
        <dbReference type="SAM" id="SignalP"/>
    </source>
</evidence>
<name>A0ABP8GGY5_9SPHI</name>
<keyword evidence="9" id="KW-1185">Reference proteome</keyword>
<dbReference type="InterPro" id="IPR013785">
    <property type="entry name" value="Aldolase_TIM"/>
</dbReference>
<gene>
    <name evidence="8" type="ORF">GCM10023149_25590</name>
</gene>
<dbReference type="EC" id="3.2.1.22" evidence="5"/>
<proteinExistence type="inferred from homology"/>
<dbReference type="InterPro" id="IPR017853">
    <property type="entry name" value="GH"/>
</dbReference>
<evidence type="ECO:0000313" key="8">
    <source>
        <dbReference type="EMBL" id="GAA4324178.1"/>
    </source>
</evidence>
<dbReference type="InterPro" id="IPR008979">
    <property type="entry name" value="Galactose-bd-like_sf"/>
</dbReference>
<protein>
    <recommendedName>
        <fullName evidence="5">Alpha-galactosidase</fullName>
        <ecNumber evidence="5">3.2.1.22</ecNumber>
    </recommendedName>
    <alternativeName>
        <fullName evidence="5">Melibiase</fullName>
    </alternativeName>
</protein>
<accession>A0ABP8GGY5</accession>
<dbReference type="Proteomes" id="UP001500582">
    <property type="component" value="Unassembled WGS sequence"/>
</dbReference>
<dbReference type="CDD" id="cd14792">
    <property type="entry name" value="GH27"/>
    <property type="match status" value="1"/>
</dbReference>
<evidence type="ECO:0000259" key="7">
    <source>
        <dbReference type="Pfam" id="PF17801"/>
    </source>
</evidence>
<comment type="caution">
    <text evidence="8">The sequence shown here is derived from an EMBL/GenBank/DDBJ whole genome shotgun (WGS) entry which is preliminary data.</text>
</comment>
<dbReference type="PANTHER" id="PTHR11452:SF75">
    <property type="entry name" value="ALPHA-GALACTOSIDASE MEL1"/>
    <property type="match status" value="1"/>
</dbReference>
<evidence type="ECO:0000256" key="4">
    <source>
        <dbReference type="ARBA" id="ARBA00023295"/>
    </source>
</evidence>
<dbReference type="InterPro" id="IPR015919">
    <property type="entry name" value="Cadherin-like_sf"/>
</dbReference>
<keyword evidence="4 5" id="KW-0326">Glycosidase</keyword>
<dbReference type="InterPro" id="IPR013783">
    <property type="entry name" value="Ig-like_fold"/>
</dbReference>
<keyword evidence="3 5" id="KW-0378">Hydrolase</keyword>
<dbReference type="RefSeq" id="WP_345211484.1">
    <property type="nucleotide sequence ID" value="NZ_BAABFT010000006.1"/>
</dbReference>
<dbReference type="Pfam" id="PF17801">
    <property type="entry name" value="Melibiase_C"/>
    <property type="match status" value="1"/>
</dbReference>
<dbReference type="PANTHER" id="PTHR11452">
    <property type="entry name" value="ALPHA-GALACTOSIDASE/ALPHA-N-ACETYLGALACTOSAMINIDASE"/>
    <property type="match status" value="1"/>
</dbReference>
<dbReference type="SUPFAM" id="SSF51011">
    <property type="entry name" value="Glycosyl hydrolase domain"/>
    <property type="match status" value="1"/>
</dbReference>
<keyword evidence="2 6" id="KW-0732">Signal</keyword>
<evidence type="ECO:0000256" key="2">
    <source>
        <dbReference type="ARBA" id="ARBA00022729"/>
    </source>
</evidence>
<dbReference type="SUPFAM" id="SSF51445">
    <property type="entry name" value="(Trans)glycosidases"/>
    <property type="match status" value="1"/>
</dbReference>
<keyword evidence="5" id="KW-1015">Disulfide bond</keyword>
<dbReference type="Pfam" id="PF05345">
    <property type="entry name" value="He_PIG"/>
    <property type="match status" value="1"/>
</dbReference>
<organism evidence="8 9">
    <name type="scientific">Mucilaginibacter gynuensis</name>
    <dbReference type="NCBI Taxonomy" id="1302236"/>
    <lineage>
        <taxon>Bacteria</taxon>
        <taxon>Pseudomonadati</taxon>
        <taxon>Bacteroidota</taxon>
        <taxon>Sphingobacteriia</taxon>
        <taxon>Sphingobacteriales</taxon>
        <taxon>Sphingobacteriaceae</taxon>
        <taxon>Mucilaginibacter</taxon>
    </lineage>
</organism>
<dbReference type="EMBL" id="BAABFT010000006">
    <property type="protein sequence ID" value="GAA4324178.1"/>
    <property type="molecule type" value="Genomic_DNA"/>
</dbReference>
<evidence type="ECO:0000256" key="3">
    <source>
        <dbReference type="ARBA" id="ARBA00022801"/>
    </source>
</evidence>
<dbReference type="Gene3D" id="2.60.40.10">
    <property type="entry name" value="Immunoglobulins"/>
    <property type="match status" value="1"/>
</dbReference>
<comment type="similarity">
    <text evidence="1 5">Belongs to the glycosyl hydrolase 27 family.</text>
</comment>
<dbReference type="InterPro" id="IPR002241">
    <property type="entry name" value="Glyco_hydro_27"/>
</dbReference>